<keyword evidence="11" id="KW-1185">Reference proteome</keyword>
<dbReference type="Pfam" id="PF16899">
    <property type="entry name" value="Cyclin_C_2"/>
    <property type="match status" value="1"/>
</dbReference>
<dbReference type="Gene3D" id="1.10.472.10">
    <property type="entry name" value="Cyclin-like"/>
    <property type="match status" value="2"/>
</dbReference>
<dbReference type="PANTHER" id="PTHR10026">
    <property type="entry name" value="CYCLIN"/>
    <property type="match status" value="1"/>
</dbReference>
<evidence type="ECO:0000256" key="7">
    <source>
        <dbReference type="RuleBase" id="RU000383"/>
    </source>
</evidence>
<sequence length="314" mass="36982">MFSHSTQRKHWMFSSERELANLREASNTNYIQSTIARDGRPSAGDVYDTYLLPSEERMLYRHYEFLLREFCKKFQPPVPKAVMGTSLAYFKRFYLRNSVMDLHPKHMIVTCVYLACKVEEFNVSITQFVNNVKGDREKAQDVILSNELLLMQHLWYHLTVHNPYRPVEGLLIDIKTRMQHIIQDAENLRPLMDDFLDRSLLTDASLLFAPSQIALAGVVYALNKAQFDYNEYLNILFQDAPPEKLAHARRICKEMHQMIKAIDMPAKEQVKQIEKKLEKCRNQENNPDSAAYKRKIEAEEERPSKQRRFEEMDE</sequence>
<feature type="region of interest" description="Disordered" evidence="8">
    <location>
        <begin position="278"/>
        <end position="314"/>
    </location>
</feature>
<dbReference type="GO" id="GO:0016538">
    <property type="term" value="F:cyclin-dependent protein serine/threonine kinase regulator activity"/>
    <property type="evidence" value="ECO:0007669"/>
    <property type="project" value="InterPro"/>
</dbReference>
<dbReference type="SMART" id="SM00385">
    <property type="entry name" value="CYCLIN"/>
    <property type="match status" value="1"/>
</dbReference>
<dbReference type="InParanoid" id="A0A1V9XGZ4"/>
<dbReference type="InterPro" id="IPR013763">
    <property type="entry name" value="Cyclin-like_dom"/>
</dbReference>
<evidence type="ECO:0000256" key="3">
    <source>
        <dbReference type="ARBA" id="ARBA00023127"/>
    </source>
</evidence>
<dbReference type="AlphaFoldDB" id="A0A1V9XGZ4"/>
<evidence type="ECO:0000256" key="4">
    <source>
        <dbReference type="ARBA" id="ARBA00023306"/>
    </source>
</evidence>
<dbReference type="STRING" id="418985.A0A1V9XGZ4"/>
<comment type="subunit">
    <text evidence="6">Associates primarily with CDK7 and MAT1 to form the CAK complex. CAK can further associate with the core-TFIIH to form the TFIIH basal transcription factor.</text>
</comment>
<keyword evidence="3 7" id="KW-0195">Cyclin</keyword>
<dbReference type="InterPro" id="IPR006671">
    <property type="entry name" value="Cyclin_N"/>
</dbReference>
<comment type="caution">
    <text evidence="10">The sequence shown here is derived from an EMBL/GenBank/DDBJ whole genome shotgun (WGS) entry which is preliminary data.</text>
</comment>
<dbReference type="Proteomes" id="UP000192247">
    <property type="component" value="Unassembled WGS sequence"/>
</dbReference>
<proteinExistence type="inferred from homology"/>
<accession>A0A1V9XGZ4</accession>
<evidence type="ECO:0000256" key="1">
    <source>
        <dbReference type="ARBA" id="ARBA00008638"/>
    </source>
</evidence>
<dbReference type="InterPro" id="IPR036915">
    <property type="entry name" value="Cyclin-like_sf"/>
</dbReference>
<evidence type="ECO:0000313" key="10">
    <source>
        <dbReference type="EMBL" id="OQR72804.1"/>
    </source>
</evidence>
<evidence type="ECO:0000256" key="6">
    <source>
        <dbReference type="ARBA" id="ARBA00026042"/>
    </source>
</evidence>
<dbReference type="CDD" id="cd20525">
    <property type="entry name" value="CYCLIN_CCNH_rpt2"/>
    <property type="match status" value="1"/>
</dbReference>
<protein>
    <recommendedName>
        <fullName evidence="2">Cyclin-H</fullName>
    </recommendedName>
</protein>
<dbReference type="GO" id="GO:0070985">
    <property type="term" value="C:transcription factor TFIIK complex"/>
    <property type="evidence" value="ECO:0007669"/>
    <property type="project" value="InterPro"/>
</dbReference>
<evidence type="ECO:0000256" key="2">
    <source>
        <dbReference type="ARBA" id="ARBA00019496"/>
    </source>
</evidence>
<dbReference type="OrthoDB" id="340962at2759"/>
<comment type="similarity">
    <text evidence="1">Belongs to the cyclin family. Cyclin C subfamily.</text>
</comment>
<comment type="function">
    <text evidence="5">Regulates CDK7, the catalytic subunit of the CDK-activating kinase (CAK) enzymatic complex. CAK activates the cyclin-associated kinases CDK1, CDK2, CDK4 and CDK6 by threonine phosphorylation. CAK complexed to the core-TFIIH basal transcription factor activates RNA polymerase II by serine phosphorylation of the repetitive C-terminal domain (CTD) of its large subunit (POLR2A), allowing its escape from the promoter and elongation of the transcripts. Involved in cell cycle control and in RNA transcription by RNA polymerase II. Its expression and activity are constant throughout the cell cycle.</text>
</comment>
<dbReference type="GO" id="GO:0006351">
    <property type="term" value="P:DNA-templated transcription"/>
    <property type="evidence" value="ECO:0007669"/>
    <property type="project" value="InterPro"/>
</dbReference>
<dbReference type="Pfam" id="PF00134">
    <property type="entry name" value="Cyclin_N"/>
    <property type="match status" value="1"/>
</dbReference>
<dbReference type="GO" id="GO:0006357">
    <property type="term" value="P:regulation of transcription by RNA polymerase II"/>
    <property type="evidence" value="ECO:0007669"/>
    <property type="project" value="InterPro"/>
</dbReference>
<dbReference type="EMBL" id="MNPL01011047">
    <property type="protein sequence ID" value="OQR72804.1"/>
    <property type="molecule type" value="Genomic_DNA"/>
</dbReference>
<dbReference type="InterPro" id="IPR043198">
    <property type="entry name" value="Cyclin/Ssn8"/>
</dbReference>
<dbReference type="FunCoup" id="A0A1V9XGZ4">
    <property type="interactions" value="1589"/>
</dbReference>
<reference evidence="10 11" key="1">
    <citation type="journal article" date="2017" name="Gigascience">
        <title>Draft genome of the honey bee ectoparasitic mite, Tropilaelaps mercedesae, is shaped by the parasitic life history.</title>
        <authorList>
            <person name="Dong X."/>
            <person name="Armstrong S.D."/>
            <person name="Xia D."/>
            <person name="Makepeace B.L."/>
            <person name="Darby A.C."/>
            <person name="Kadowaki T."/>
        </authorList>
    </citation>
    <scope>NUCLEOTIDE SEQUENCE [LARGE SCALE GENOMIC DNA]</scope>
    <source>
        <strain evidence="10">Wuxi-XJTLU</strain>
    </source>
</reference>
<dbReference type="CDD" id="cd20524">
    <property type="entry name" value="CYCLIN_CCNH_rpt1"/>
    <property type="match status" value="1"/>
</dbReference>
<feature type="domain" description="Cyclin-like" evidence="9">
    <location>
        <begin position="65"/>
        <end position="152"/>
    </location>
</feature>
<evidence type="ECO:0000259" key="9">
    <source>
        <dbReference type="SMART" id="SM00385"/>
    </source>
</evidence>
<evidence type="ECO:0000256" key="8">
    <source>
        <dbReference type="SAM" id="MobiDB-lite"/>
    </source>
</evidence>
<evidence type="ECO:0000313" key="11">
    <source>
        <dbReference type="Proteomes" id="UP000192247"/>
    </source>
</evidence>
<dbReference type="InterPro" id="IPR031658">
    <property type="entry name" value="Cyclin_C_2"/>
</dbReference>
<evidence type="ECO:0000256" key="5">
    <source>
        <dbReference type="ARBA" id="ARBA00025343"/>
    </source>
</evidence>
<keyword evidence="4" id="KW-0131">Cell cycle</keyword>
<dbReference type="InterPro" id="IPR027081">
    <property type="entry name" value="CyclinH/Ccl1"/>
</dbReference>
<dbReference type="NCBIfam" id="TIGR00569">
    <property type="entry name" value="ccl1"/>
    <property type="match status" value="1"/>
</dbReference>
<dbReference type="SUPFAM" id="SSF47954">
    <property type="entry name" value="Cyclin-like"/>
    <property type="match status" value="2"/>
</dbReference>
<dbReference type="FunFam" id="1.10.472.10:FF:000029">
    <property type="entry name" value="Cyclin h"/>
    <property type="match status" value="1"/>
</dbReference>
<name>A0A1V9XGZ4_9ACAR</name>
<gene>
    <name evidence="10" type="ORF">BIW11_10150</name>
</gene>
<organism evidence="10 11">
    <name type="scientific">Tropilaelaps mercedesae</name>
    <dbReference type="NCBI Taxonomy" id="418985"/>
    <lineage>
        <taxon>Eukaryota</taxon>
        <taxon>Metazoa</taxon>
        <taxon>Ecdysozoa</taxon>
        <taxon>Arthropoda</taxon>
        <taxon>Chelicerata</taxon>
        <taxon>Arachnida</taxon>
        <taxon>Acari</taxon>
        <taxon>Parasitiformes</taxon>
        <taxon>Mesostigmata</taxon>
        <taxon>Gamasina</taxon>
        <taxon>Dermanyssoidea</taxon>
        <taxon>Laelapidae</taxon>
        <taxon>Tropilaelaps</taxon>
    </lineage>
</organism>
<feature type="compositionally biased region" description="Basic and acidic residues" evidence="8">
    <location>
        <begin position="294"/>
        <end position="314"/>
    </location>
</feature>